<dbReference type="InterPro" id="IPR013324">
    <property type="entry name" value="RNA_pol_sigma_r3/r4-like"/>
</dbReference>
<evidence type="ECO:0000256" key="1">
    <source>
        <dbReference type="ARBA" id="ARBA00010641"/>
    </source>
</evidence>
<keyword evidence="2" id="KW-0805">Transcription regulation</keyword>
<dbReference type="PANTHER" id="PTHR43133">
    <property type="entry name" value="RNA POLYMERASE ECF-TYPE SIGMA FACTO"/>
    <property type="match status" value="1"/>
</dbReference>
<proteinExistence type="inferred from homology"/>
<dbReference type="Pfam" id="PF08281">
    <property type="entry name" value="Sigma70_r4_2"/>
    <property type="match status" value="1"/>
</dbReference>
<feature type="domain" description="RNA polymerase sigma-70 region 2" evidence="5">
    <location>
        <begin position="24"/>
        <end position="90"/>
    </location>
</feature>
<reference evidence="7 8" key="1">
    <citation type="submission" date="2018-08" db="EMBL/GenBank/DDBJ databases">
        <title>Genome sequence of strict halophilic Halobacillus trueperi SS1 isolated from Lunsu, a salty water body of North West Himalayas.</title>
        <authorList>
            <person name="Gupta S."/>
            <person name="Sharma P."/>
            <person name="Dev K."/>
            <person name="Baumler D."/>
            <person name="Sourirajan A."/>
        </authorList>
    </citation>
    <scope>NUCLEOTIDE SEQUENCE [LARGE SCALE GENOMIC DNA]</scope>
    <source>
        <strain evidence="7 8">SS1</strain>
    </source>
</reference>
<accession>A0A3D8VKW7</accession>
<dbReference type="InterPro" id="IPR014284">
    <property type="entry name" value="RNA_pol_sigma-70_dom"/>
</dbReference>
<evidence type="ECO:0000259" key="5">
    <source>
        <dbReference type="Pfam" id="PF04542"/>
    </source>
</evidence>
<dbReference type="EMBL" id="QTLC01000051">
    <property type="protein sequence ID" value="RDY70034.1"/>
    <property type="molecule type" value="Genomic_DNA"/>
</dbReference>
<feature type="domain" description="RNA polymerase sigma factor 70 region 4 type 2" evidence="6">
    <location>
        <begin position="120"/>
        <end position="173"/>
    </location>
</feature>
<protein>
    <submittedName>
        <fullName evidence="7">RNA polymerase factor sigma C</fullName>
    </submittedName>
</protein>
<dbReference type="SUPFAM" id="SSF88659">
    <property type="entry name" value="Sigma3 and sigma4 domains of RNA polymerase sigma factors"/>
    <property type="match status" value="1"/>
</dbReference>
<dbReference type="GO" id="GO:0006352">
    <property type="term" value="P:DNA-templated transcription initiation"/>
    <property type="evidence" value="ECO:0007669"/>
    <property type="project" value="InterPro"/>
</dbReference>
<dbReference type="InterPro" id="IPR039425">
    <property type="entry name" value="RNA_pol_sigma-70-like"/>
</dbReference>
<evidence type="ECO:0000313" key="7">
    <source>
        <dbReference type="EMBL" id="RDY70034.1"/>
    </source>
</evidence>
<sequence>MEEKSVEDIKDMSNKSKQSFLNELMETHAKKVYLLAYAYVKDKGMAEDISQDVFIKCFRYLDGFRGDAAISSWLYRITVNQSKDILRRKKLAQLKYPLKYFEKEQHSESTEQSYIKKNQREQVLQAVMDLPIKYREVLVLFYFYDQKIEEISKTLNEKENTIKTRLARGRDKLKNHPMIQERMI</sequence>
<evidence type="ECO:0000256" key="3">
    <source>
        <dbReference type="ARBA" id="ARBA00023082"/>
    </source>
</evidence>
<dbReference type="SUPFAM" id="SSF88946">
    <property type="entry name" value="Sigma2 domain of RNA polymerase sigma factors"/>
    <property type="match status" value="1"/>
</dbReference>
<dbReference type="GO" id="GO:0003677">
    <property type="term" value="F:DNA binding"/>
    <property type="evidence" value="ECO:0007669"/>
    <property type="project" value="InterPro"/>
</dbReference>
<evidence type="ECO:0000256" key="2">
    <source>
        <dbReference type="ARBA" id="ARBA00023015"/>
    </source>
</evidence>
<keyword evidence="4" id="KW-0804">Transcription</keyword>
<comment type="similarity">
    <text evidence="1">Belongs to the sigma-70 factor family. ECF subfamily.</text>
</comment>
<evidence type="ECO:0000313" key="8">
    <source>
        <dbReference type="Proteomes" id="UP000257032"/>
    </source>
</evidence>
<dbReference type="Gene3D" id="1.10.10.10">
    <property type="entry name" value="Winged helix-like DNA-binding domain superfamily/Winged helix DNA-binding domain"/>
    <property type="match status" value="1"/>
</dbReference>
<dbReference type="InterPro" id="IPR036388">
    <property type="entry name" value="WH-like_DNA-bd_sf"/>
</dbReference>
<keyword evidence="3" id="KW-0731">Sigma factor</keyword>
<dbReference type="Pfam" id="PF04542">
    <property type="entry name" value="Sigma70_r2"/>
    <property type="match status" value="1"/>
</dbReference>
<dbReference type="PANTHER" id="PTHR43133:SF60">
    <property type="entry name" value="RNA POLYMERASE SIGMA FACTOR SIGV"/>
    <property type="match status" value="1"/>
</dbReference>
<evidence type="ECO:0000256" key="4">
    <source>
        <dbReference type="ARBA" id="ARBA00023163"/>
    </source>
</evidence>
<dbReference type="InterPro" id="IPR013325">
    <property type="entry name" value="RNA_pol_sigma_r2"/>
</dbReference>
<dbReference type="InterPro" id="IPR007627">
    <property type="entry name" value="RNA_pol_sigma70_r2"/>
</dbReference>
<name>A0A3D8VKW7_9BACI</name>
<dbReference type="CDD" id="cd06171">
    <property type="entry name" value="Sigma70_r4"/>
    <property type="match status" value="1"/>
</dbReference>
<dbReference type="Proteomes" id="UP000257032">
    <property type="component" value="Unassembled WGS sequence"/>
</dbReference>
<dbReference type="NCBIfam" id="TIGR02937">
    <property type="entry name" value="sigma70-ECF"/>
    <property type="match status" value="1"/>
</dbReference>
<organism evidence="7 8">
    <name type="scientific">Halobacillus trueperi</name>
    <dbReference type="NCBI Taxonomy" id="156205"/>
    <lineage>
        <taxon>Bacteria</taxon>
        <taxon>Bacillati</taxon>
        <taxon>Bacillota</taxon>
        <taxon>Bacilli</taxon>
        <taxon>Bacillales</taxon>
        <taxon>Bacillaceae</taxon>
        <taxon>Halobacillus</taxon>
    </lineage>
</organism>
<comment type="caution">
    <text evidence="7">The sequence shown here is derived from an EMBL/GenBank/DDBJ whole genome shotgun (WGS) entry which is preliminary data.</text>
</comment>
<dbReference type="AlphaFoldDB" id="A0A3D8VKW7"/>
<dbReference type="InterPro" id="IPR013249">
    <property type="entry name" value="RNA_pol_sigma70_r4_t2"/>
</dbReference>
<dbReference type="Gene3D" id="1.10.1740.10">
    <property type="match status" value="1"/>
</dbReference>
<gene>
    <name evidence="7" type="ORF">DXT76_14995</name>
</gene>
<dbReference type="GO" id="GO:0016987">
    <property type="term" value="F:sigma factor activity"/>
    <property type="evidence" value="ECO:0007669"/>
    <property type="project" value="UniProtKB-KW"/>
</dbReference>
<dbReference type="RefSeq" id="WP_115894637.1">
    <property type="nucleotide sequence ID" value="NZ_QTLC01000051.1"/>
</dbReference>
<evidence type="ECO:0000259" key="6">
    <source>
        <dbReference type="Pfam" id="PF08281"/>
    </source>
</evidence>